<dbReference type="PANTHER" id="PTHR44943">
    <property type="entry name" value="CELLULOSE SYNTHASE OPERON PROTEIN C"/>
    <property type="match status" value="1"/>
</dbReference>
<gene>
    <name evidence="4" type="ORF">UABAM_04824</name>
</gene>
<dbReference type="PANTHER" id="PTHR44943:SF4">
    <property type="entry name" value="TPR REPEAT-CONTAINING PROTEIN MJ0798"/>
    <property type="match status" value="1"/>
</dbReference>
<dbReference type="InterPro" id="IPR011990">
    <property type="entry name" value="TPR-like_helical_dom_sf"/>
</dbReference>
<evidence type="ECO:0000313" key="5">
    <source>
        <dbReference type="Proteomes" id="UP000326354"/>
    </source>
</evidence>
<dbReference type="KEGG" id="uam:UABAM_04824"/>
<dbReference type="InterPro" id="IPR019734">
    <property type="entry name" value="TPR_rpt"/>
</dbReference>
<dbReference type="SUPFAM" id="SSF48452">
    <property type="entry name" value="TPR-like"/>
    <property type="match status" value="1"/>
</dbReference>
<keyword evidence="5" id="KW-1185">Reference proteome</keyword>
<keyword evidence="1" id="KW-0677">Repeat</keyword>
<dbReference type="Gene3D" id="1.25.40.10">
    <property type="entry name" value="Tetratricopeptide repeat domain"/>
    <property type="match status" value="1"/>
</dbReference>
<dbReference type="InterPro" id="IPR051685">
    <property type="entry name" value="Ycf3/AcsC/BcsC/TPR_MFPF"/>
</dbReference>
<dbReference type="Pfam" id="PF13181">
    <property type="entry name" value="TPR_8"/>
    <property type="match status" value="1"/>
</dbReference>
<proteinExistence type="predicted"/>
<feature type="repeat" description="TPR" evidence="3">
    <location>
        <begin position="74"/>
        <end position="107"/>
    </location>
</feature>
<name>A0A5S9F5B9_UABAM</name>
<dbReference type="PROSITE" id="PS51257">
    <property type="entry name" value="PROKAR_LIPOPROTEIN"/>
    <property type="match status" value="1"/>
</dbReference>
<dbReference type="Proteomes" id="UP000326354">
    <property type="component" value="Chromosome"/>
</dbReference>
<organism evidence="4 5">
    <name type="scientific">Uabimicrobium amorphum</name>
    <dbReference type="NCBI Taxonomy" id="2596890"/>
    <lineage>
        <taxon>Bacteria</taxon>
        <taxon>Pseudomonadati</taxon>
        <taxon>Planctomycetota</taxon>
        <taxon>Candidatus Uabimicrobiia</taxon>
        <taxon>Candidatus Uabimicrobiales</taxon>
        <taxon>Candidatus Uabimicrobiaceae</taxon>
        <taxon>Candidatus Uabimicrobium</taxon>
    </lineage>
</organism>
<sequence length="265" mass="31048">MRKTIFFLAVFAISIGCSQNTANFRIIQEHWTINNSWKSTQKKCLLQDVEFREKDSYWLKKKYKKNIYLQPRNAESYFLYGRLLGLLKKPNAAINYFHQALNYDSEYLWALYSIGILHLKEDARLQAQIFLQRCVDLNFQFTPGLVALAKLKINNNKQQALYLLFCAETFSPKNADIKQHIANVFVLTEQYDKALAKYKEIERISPNNAAVLNEWGKLLVKLKKYKAALLVMNKLNELLPENKKFAMEKTISLIKHLMKKNRGIE</sequence>
<accession>A0A5S9F5B9</accession>
<evidence type="ECO:0000313" key="4">
    <source>
        <dbReference type="EMBL" id="BBM86438.1"/>
    </source>
</evidence>
<dbReference type="EMBL" id="AP019860">
    <property type="protein sequence ID" value="BBM86438.1"/>
    <property type="molecule type" value="Genomic_DNA"/>
</dbReference>
<reference evidence="4 5" key="1">
    <citation type="submission" date="2019-08" db="EMBL/GenBank/DDBJ databases">
        <title>Complete genome sequence of Candidatus Uab amorphum.</title>
        <authorList>
            <person name="Shiratori T."/>
            <person name="Suzuki S."/>
            <person name="Kakizawa Y."/>
            <person name="Ishida K."/>
        </authorList>
    </citation>
    <scope>NUCLEOTIDE SEQUENCE [LARGE SCALE GENOMIC DNA]</scope>
    <source>
        <strain evidence="4 5">SRT547</strain>
    </source>
</reference>
<evidence type="ECO:0000256" key="3">
    <source>
        <dbReference type="PROSITE-ProRule" id="PRU00339"/>
    </source>
</evidence>
<keyword evidence="2 3" id="KW-0802">TPR repeat</keyword>
<dbReference type="PROSITE" id="PS50005">
    <property type="entry name" value="TPR"/>
    <property type="match status" value="2"/>
</dbReference>
<evidence type="ECO:0000256" key="2">
    <source>
        <dbReference type="ARBA" id="ARBA00022803"/>
    </source>
</evidence>
<evidence type="ECO:0008006" key="6">
    <source>
        <dbReference type="Google" id="ProtNLM"/>
    </source>
</evidence>
<dbReference type="AlphaFoldDB" id="A0A5S9F5B9"/>
<dbReference type="SMART" id="SM00028">
    <property type="entry name" value="TPR"/>
    <property type="match status" value="4"/>
</dbReference>
<dbReference type="RefSeq" id="WP_173013536.1">
    <property type="nucleotide sequence ID" value="NZ_AP019860.1"/>
</dbReference>
<protein>
    <recommendedName>
        <fullName evidence="6">Tetratricopeptide repeat protein</fullName>
    </recommendedName>
</protein>
<evidence type="ECO:0000256" key="1">
    <source>
        <dbReference type="ARBA" id="ARBA00022737"/>
    </source>
</evidence>
<feature type="repeat" description="TPR" evidence="3">
    <location>
        <begin position="175"/>
        <end position="208"/>
    </location>
</feature>